<reference evidence="1" key="1">
    <citation type="submission" date="2020-03" db="EMBL/GenBank/DDBJ databases">
        <authorList>
            <person name="Weist P."/>
        </authorList>
    </citation>
    <scope>NUCLEOTIDE SEQUENCE</scope>
</reference>
<accession>A0A9N7YIZ2</accession>
<keyword evidence="2" id="KW-1185">Reference proteome</keyword>
<evidence type="ECO:0000313" key="1">
    <source>
        <dbReference type="EMBL" id="CAB1425944.1"/>
    </source>
</evidence>
<dbReference type="Proteomes" id="UP001153269">
    <property type="component" value="Unassembled WGS sequence"/>
</dbReference>
<organism evidence="1 2">
    <name type="scientific">Pleuronectes platessa</name>
    <name type="common">European plaice</name>
    <dbReference type="NCBI Taxonomy" id="8262"/>
    <lineage>
        <taxon>Eukaryota</taxon>
        <taxon>Metazoa</taxon>
        <taxon>Chordata</taxon>
        <taxon>Craniata</taxon>
        <taxon>Vertebrata</taxon>
        <taxon>Euteleostomi</taxon>
        <taxon>Actinopterygii</taxon>
        <taxon>Neopterygii</taxon>
        <taxon>Teleostei</taxon>
        <taxon>Neoteleostei</taxon>
        <taxon>Acanthomorphata</taxon>
        <taxon>Carangaria</taxon>
        <taxon>Pleuronectiformes</taxon>
        <taxon>Pleuronectoidei</taxon>
        <taxon>Pleuronectidae</taxon>
        <taxon>Pleuronectes</taxon>
    </lineage>
</organism>
<dbReference type="EMBL" id="CADEAL010000847">
    <property type="protein sequence ID" value="CAB1425944.1"/>
    <property type="molecule type" value="Genomic_DNA"/>
</dbReference>
<proteinExistence type="predicted"/>
<sequence length="105" mass="12159">MAPQPKGCGPKIQAKVEEEMKEQPFEDVQAVDADDVPHTVARTRSRCLPVTTKRYWSSIELSLVNVDPKVKLADAYQQYVEACRQHQITARNQKAFHLRRYKMMQ</sequence>
<gene>
    <name evidence="1" type="ORF">PLEPLA_LOCUS13878</name>
</gene>
<protein>
    <submittedName>
        <fullName evidence="1">Uncharacterized protein</fullName>
    </submittedName>
</protein>
<evidence type="ECO:0000313" key="2">
    <source>
        <dbReference type="Proteomes" id="UP001153269"/>
    </source>
</evidence>
<name>A0A9N7YIZ2_PLEPL</name>
<dbReference type="AlphaFoldDB" id="A0A9N7YIZ2"/>
<comment type="caution">
    <text evidence="1">The sequence shown here is derived from an EMBL/GenBank/DDBJ whole genome shotgun (WGS) entry which is preliminary data.</text>
</comment>